<dbReference type="Proteomes" id="UP000502005">
    <property type="component" value="Chromosome"/>
</dbReference>
<protein>
    <submittedName>
        <fullName evidence="1">Uncharacterized protein</fullName>
    </submittedName>
</protein>
<name>A0A6B9G381_PANCY</name>
<gene>
    <name evidence="1" type="ORF">CUN67_12540</name>
</gene>
<evidence type="ECO:0000313" key="1">
    <source>
        <dbReference type="EMBL" id="QGY29713.1"/>
    </source>
</evidence>
<dbReference type="AlphaFoldDB" id="A0A6B9G381"/>
<proteinExistence type="predicted"/>
<reference evidence="1 2" key="1">
    <citation type="submission" date="2017-11" db="EMBL/GenBank/DDBJ databases">
        <title>Genome sequence of Pantoea cypripedii NE1.</title>
        <authorList>
            <person name="Nascimento F.X."/>
        </authorList>
    </citation>
    <scope>NUCLEOTIDE SEQUENCE [LARGE SCALE GENOMIC DNA]</scope>
    <source>
        <strain evidence="1 2">NE1</strain>
    </source>
</reference>
<accession>A0A6B9G381</accession>
<organism evidence="1 2">
    <name type="scientific">Pantoea cypripedii</name>
    <name type="common">Pectobacterium cypripedii</name>
    <name type="synonym">Erwinia cypripedii</name>
    <dbReference type="NCBI Taxonomy" id="55209"/>
    <lineage>
        <taxon>Bacteria</taxon>
        <taxon>Pseudomonadati</taxon>
        <taxon>Pseudomonadota</taxon>
        <taxon>Gammaproteobacteria</taxon>
        <taxon>Enterobacterales</taxon>
        <taxon>Erwiniaceae</taxon>
        <taxon>Pantoea</taxon>
    </lineage>
</organism>
<evidence type="ECO:0000313" key="2">
    <source>
        <dbReference type="Proteomes" id="UP000502005"/>
    </source>
</evidence>
<dbReference type="RefSeq" id="WP_208715644.1">
    <property type="nucleotide sequence ID" value="NZ_CP024768.1"/>
</dbReference>
<sequence>MSGNSMVEPGFCVVQRPGRLTEQAMFLFGNRNIAAANYFLQLNADVAWAKPGQILIVADPYGNNSPAAMNALKAAKTATNNSLDHLSADEANFFNQHYSSIAAITNFMDKSSGVIGDAGEKYFAEIGKKLTAIEVAYRNQYLTAGTLIGEQFFVKRRRLFGELDALLNKFSRLVLKLQPYQKLKHALNLSSSAIVHDWESAGVGVIRGYSTYVDGAAKAAKFMKMGGWVSIGFSALNTTNDVYDACTVGRKDECAKVAIKKYAQFGASTYAAMYGAQIGGTLLPMACMILGIATGPVGILTCGIAGAAVAGYGMGELAGGIVGAAMDKIL</sequence>
<dbReference type="EMBL" id="CP024768">
    <property type="protein sequence ID" value="QGY29713.1"/>
    <property type="molecule type" value="Genomic_DNA"/>
</dbReference>